<dbReference type="InterPro" id="IPR003869">
    <property type="entry name" value="Polysac_CapD-like"/>
</dbReference>
<dbReference type="Pfam" id="PF02719">
    <property type="entry name" value="Polysacc_synt_2"/>
    <property type="match status" value="1"/>
</dbReference>
<keyword evidence="3" id="KW-1133">Transmembrane helix</keyword>
<dbReference type="SMART" id="SM00822">
    <property type="entry name" value="PKS_KR"/>
    <property type="match status" value="1"/>
</dbReference>
<feature type="region of interest" description="Disordered" evidence="2">
    <location>
        <begin position="641"/>
        <end position="692"/>
    </location>
</feature>
<feature type="transmembrane region" description="Helical" evidence="3">
    <location>
        <begin position="12"/>
        <end position="32"/>
    </location>
</feature>
<keyword evidence="6" id="KW-1185">Reference proteome</keyword>
<dbReference type="CDD" id="cd05237">
    <property type="entry name" value="UDP_invert_4-6DH_SDR_e"/>
    <property type="match status" value="1"/>
</dbReference>
<dbReference type="Pfam" id="PF13727">
    <property type="entry name" value="CoA_binding_3"/>
    <property type="match status" value="1"/>
</dbReference>
<feature type="domain" description="Ketoreductase" evidence="4">
    <location>
        <begin position="313"/>
        <end position="484"/>
    </location>
</feature>
<feature type="transmembrane region" description="Helical" evidence="3">
    <location>
        <begin position="131"/>
        <end position="151"/>
    </location>
</feature>
<evidence type="ECO:0000313" key="5">
    <source>
        <dbReference type="EMBL" id="MDX8152440.1"/>
    </source>
</evidence>
<evidence type="ECO:0000313" key="6">
    <source>
        <dbReference type="Proteomes" id="UP001277761"/>
    </source>
</evidence>
<dbReference type="EMBL" id="JAXAVX010000006">
    <property type="protein sequence ID" value="MDX8152440.1"/>
    <property type="molecule type" value="Genomic_DNA"/>
</dbReference>
<feature type="transmembrane region" description="Helical" evidence="3">
    <location>
        <begin position="52"/>
        <end position="72"/>
    </location>
</feature>
<evidence type="ECO:0000256" key="3">
    <source>
        <dbReference type="SAM" id="Phobius"/>
    </source>
</evidence>
<reference evidence="5 6" key="1">
    <citation type="submission" date="2023-11" db="EMBL/GenBank/DDBJ databases">
        <authorList>
            <person name="Xu M."/>
            <person name="Jiang T."/>
        </authorList>
    </citation>
    <scope>NUCLEOTIDE SEQUENCE [LARGE SCALE GENOMIC DNA]</scope>
    <source>
        <strain evidence="5 6">SD</strain>
    </source>
</reference>
<feature type="compositionally biased region" description="Low complexity" evidence="2">
    <location>
        <begin position="644"/>
        <end position="653"/>
    </location>
</feature>
<accession>A0ABU4VKT7</accession>
<dbReference type="InterPro" id="IPR036291">
    <property type="entry name" value="NAD(P)-bd_dom_sf"/>
</dbReference>
<dbReference type="RefSeq" id="WP_319954596.1">
    <property type="nucleotide sequence ID" value="NZ_JAXAVX010000006.1"/>
</dbReference>
<dbReference type="Proteomes" id="UP001277761">
    <property type="component" value="Unassembled WGS sequence"/>
</dbReference>
<dbReference type="PANTHER" id="PTHR43318:SF1">
    <property type="entry name" value="POLYSACCHARIDE BIOSYNTHESIS PROTEIN EPSC-RELATED"/>
    <property type="match status" value="1"/>
</dbReference>
<keyword evidence="3" id="KW-0812">Transmembrane</keyword>
<dbReference type="Gene3D" id="3.40.50.720">
    <property type="entry name" value="NAD(P)-binding Rossmann-like Domain"/>
    <property type="match status" value="2"/>
</dbReference>
<comment type="caution">
    <text evidence="5">The sequence shown here is derived from an EMBL/GenBank/DDBJ whole genome shotgun (WGS) entry which is preliminary data.</text>
</comment>
<dbReference type="InterPro" id="IPR051203">
    <property type="entry name" value="Polysaccharide_Synthase-Rel"/>
</dbReference>
<proteinExistence type="inferred from homology"/>
<keyword evidence="3" id="KW-0472">Membrane</keyword>
<gene>
    <name evidence="5" type="ORF">SK069_12600</name>
</gene>
<evidence type="ECO:0000256" key="1">
    <source>
        <dbReference type="ARBA" id="ARBA00007430"/>
    </source>
</evidence>
<dbReference type="InterPro" id="IPR057326">
    <property type="entry name" value="KR_dom"/>
</dbReference>
<sequence length="692" mass="74641">MRRRPAALTFHRLSPLQALVDFVLAAGAYWLGFKLRVDGGGVFGSYAALFDHTWPIAGLATVLAVWVLGGYHRPWQHTDGRDDFRIAQGVVLGLLLLYAANAALHPVTRNAPEVLDSGRTVFREATVNPPLGVIGIAGIAGILLLVGVRVLTRAMAEGRFRITFRARRDGRSVLIVGAGEGGRLVLREMLRNPQLGMWPVGFVDDDERKLRTKVDGVRVLGRIGDLGRVIDEAEPDEILIAIPSAPGTLRADVLRASRRRGVPVRTLPTVFELLQAGEGTAVRQVREVRVEDVLGREPVRMELDRVGAYLRDQVVLVTGAGGSIGSELCRQIARVGPARLVLLDHAEDNLFRIERELLDDRQVPPDRLASVIADVKEGDRIREVLAEHRPQVVFHAAAYKHVGLMEENPVEAVRNNSIATRLLTRLCGEAEIERFVLVSTDKAVEPETVMGASKALAELAVEAAAQRWPGTRFSCVRFGNVLGSSGSVVPIFQRQIRLGGPVTVTDERMTRYFMTIPEAVQLVIQAGALGSSGDILVLDMGEPVSILQLARDMIELSGLRPDQDIAIEVVGARPGEKLHEALSNRFERLHPTDAERIRRAERTSFPPEVVEEMFNEIGLLVLEGDRAGVAAKVAELQNAHALHPRPATATSAGAPGGPGTPVGGAPRAAPGDAAGGGGAGRDRGANAYTGPL</sequence>
<evidence type="ECO:0000259" key="4">
    <source>
        <dbReference type="SMART" id="SM00822"/>
    </source>
</evidence>
<organism evidence="5 6">
    <name type="scientific">Patulibacter brassicae</name>
    <dbReference type="NCBI Taxonomy" id="1705717"/>
    <lineage>
        <taxon>Bacteria</taxon>
        <taxon>Bacillati</taxon>
        <taxon>Actinomycetota</taxon>
        <taxon>Thermoleophilia</taxon>
        <taxon>Solirubrobacterales</taxon>
        <taxon>Patulibacteraceae</taxon>
        <taxon>Patulibacter</taxon>
    </lineage>
</organism>
<protein>
    <submittedName>
        <fullName evidence="5">Nucleoside-diphosphate sugar epimerase/dehydratase</fullName>
    </submittedName>
</protein>
<dbReference type="SUPFAM" id="SSF51735">
    <property type="entry name" value="NAD(P)-binding Rossmann-fold domains"/>
    <property type="match status" value="2"/>
</dbReference>
<feature type="compositionally biased region" description="Low complexity" evidence="2">
    <location>
        <begin position="663"/>
        <end position="672"/>
    </location>
</feature>
<comment type="similarity">
    <text evidence="1">Belongs to the polysaccharide synthase family.</text>
</comment>
<dbReference type="PANTHER" id="PTHR43318">
    <property type="entry name" value="UDP-N-ACETYLGLUCOSAMINE 4,6-DEHYDRATASE"/>
    <property type="match status" value="1"/>
</dbReference>
<evidence type="ECO:0000256" key="2">
    <source>
        <dbReference type="SAM" id="MobiDB-lite"/>
    </source>
</evidence>
<name>A0ABU4VKT7_9ACTN</name>